<evidence type="ECO:0000313" key="2">
    <source>
        <dbReference type="EMBL" id="BAR58452.1"/>
    </source>
</evidence>
<sequence length="32" mass="3821">MSFICGLDVPVREHYKYLFRVTSEQSDIADWD</sequence>
<organism evidence="2 3">
    <name type="scientific">Bradyrhizobium diazoefficiens</name>
    <dbReference type="NCBI Taxonomy" id="1355477"/>
    <lineage>
        <taxon>Bacteria</taxon>
        <taxon>Pseudomonadati</taxon>
        <taxon>Pseudomonadota</taxon>
        <taxon>Alphaproteobacteria</taxon>
        <taxon>Hyphomicrobiales</taxon>
        <taxon>Nitrobacteraceae</taxon>
        <taxon>Bradyrhizobium</taxon>
    </lineage>
</organism>
<evidence type="ECO:0000313" key="1">
    <source>
        <dbReference type="EMBL" id="BAR55040.1"/>
    </source>
</evidence>
<dbReference type="Proteomes" id="UP000063308">
    <property type="component" value="Chromosome"/>
</dbReference>
<name>A0A0E4BQV7_9BRAD</name>
<dbReference type="AlphaFoldDB" id="A0A0E4BQV7"/>
<evidence type="ECO:0000313" key="3">
    <source>
        <dbReference type="Proteomes" id="UP000063308"/>
    </source>
</evidence>
<reference evidence="2 3" key="1">
    <citation type="submission" date="2014-11" db="EMBL/GenBank/DDBJ databases">
        <title>Symbiosis island explosion on the genome of extra-slow-growing strains of soybean bradyrhizobia with massive insertion sequences.</title>
        <authorList>
            <person name="Iida T."/>
            <person name="Minamisawa K."/>
        </authorList>
    </citation>
    <scope>NUCLEOTIDE SEQUENCE [LARGE SCALE GENOMIC DNA]</scope>
    <source>
        <strain evidence="2 3">NK6</strain>
    </source>
</reference>
<proteinExistence type="predicted"/>
<accession>A0A0E4BQV7</accession>
<dbReference type="EMBL" id="AP014685">
    <property type="protein sequence ID" value="BAR55040.1"/>
    <property type="molecule type" value="Genomic_DNA"/>
</dbReference>
<protein>
    <submittedName>
        <fullName evidence="2">Uncharacterized protein</fullName>
    </submittedName>
</protein>
<dbReference type="EMBL" id="AP014685">
    <property type="protein sequence ID" value="BAR58452.1"/>
    <property type="molecule type" value="Genomic_DNA"/>
</dbReference>
<gene>
    <name evidence="1" type="ORF">NK6_1856</name>
    <name evidence="2" type="ORF">NK6_5293</name>
</gene>